<dbReference type="PANTHER" id="PTHR34599:SF1">
    <property type="entry name" value="PHOSPHATIDIC ACID PHOSPHATASE TYPE 2_HALOPEROXIDASE DOMAIN-CONTAINING PROTEIN"/>
    <property type="match status" value="1"/>
</dbReference>
<organism evidence="1 2">
    <name type="scientific">Prosthecobacter dejongeii</name>
    <dbReference type="NCBI Taxonomy" id="48465"/>
    <lineage>
        <taxon>Bacteria</taxon>
        <taxon>Pseudomonadati</taxon>
        <taxon>Verrucomicrobiota</taxon>
        <taxon>Verrucomicrobiia</taxon>
        <taxon>Verrucomicrobiales</taxon>
        <taxon>Verrucomicrobiaceae</taxon>
        <taxon>Prosthecobacter</taxon>
    </lineage>
</organism>
<comment type="caution">
    <text evidence="1">The sequence shown here is derived from an EMBL/GenBank/DDBJ whole genome shotgun (WGS) entry which is preliminary data.</text>
</comment>
<dbReference type="RefSeq" id="WP_184208953.1">
    <property type="nucleotide sequence ID" value="NZ_JACHIF010000004.1"/>
</dbReference>
<gene>
    <name evidence="1" type="ORF">HNQ64_002551</name>
</gene>
<evidence type="ECO:0008006" key="3">
    <source>
        <dbReference type="Google" id="ProtNLM"/>
    </source>
</evidence>
<dbReference type="CDD" id="cd03398">
    <property type="entry name" value="PAP2_haloperoxidase"/>
    <property type="match status" value="1"/>
</dbReference>
<keyword evidence="2" id="KW-1185">Reference proteome</keyword>
<protein>
    <recommendedName>
        <fullName evidence="3">PEP-CTERM protein-sorting domain-containing protein</fullName>
    </recommendedName>
</protein>
<sequence>MMPRSSSFLRAGWLVGVCLAICTVASRADLISDWNAQALMAIRGDAQAGPDASRTLAMLNAAIYNAVEGIAGDHNLYASGSYTGPGETALDGASMDAAAAAAAFTVLQGLYPSLTGDFAALYSAQLSGLADDQARVDGMDFGTVVGNGMLNWRAGDNSNAASNTALYSPTGTVGHWQPTVPNGEVLPGWGAVTTFGIPSTAAYNGNLPATIETYIQSAQYAADYNQVKELGASSSGTRTTDQLNAAFFWAAAAGTGTTAGLWNQVAQTVAASEGLSLQESARLFAALNVAMADAAIVTWDTKYDVDFWSPLQAIVNGAADGNLDTLGDAGWTALLAELNSPAYFSEQSALSAAAARVLAEFLGDDVAFMLGSDVDGDGVADMTRMYNSFSQAAEEAGLSQIWGGVSYGTGHTDAATAGAAVGGYVVNNYFAPVPEPSGLMLVLVGGVMWAMRRRR</sequence>
<dbReference type="Proteomes" id="UP000534294">
    <property type="component" value="Unassembled WGS sequence"/>
</dbReference>
<dbReference type="SUPFAM" id="SSF48317">
    <property type="entry name" value="Acid phosphatase/Vanadium-dependent haloperoxidase"/>
    <property type="match status" value="1"/>
</dbReference>
<dbReference type="EMBL" id="JACHIF010000004">
    <property type="protein sequence ID" value="MBB5038293.1"/>
    <property type="molecule type" value="Genomic_DNA"/>
</dbReference>
<dbReference type="Gene3D" id="1.10.606.20">
    <property type="match status" value="1"/>
</dbReference>
<evidence type="ECO:0000313" key="1">
    <source>
        <dbReference type="EMBL" id="MBB5038293.1"/>
    </source>
</evidence>
<reference evidence="1 2" key="1">
    <citation type="submission" date="2020-08" db="EMBL/GenBank/DDBJ databases">
        <title>Genomic Encyclopedia of Type Strains, Phase IV (KMG-IV): sequencing the most valuable type-strain genomes for metagenomic binning, comparative biology and taxonomic classification.</title>
        <authorList>
            <person name="Goeker M."/>
        </authorList>
    </citation>
    <scope>NUCLEOTIDE SEQUENCE [LARGE SCALE GENOMIC DNA]</scope>
    <source>
        <strain evidence="1 2">DSM 12251</strain>
    </source>
</reference>
<name>A0A7W7YLB2_9BACT</name>
<dbReference type="InterPro" id="IPR052559">
    <property type="entry name" value="V-haloperoxidase"/>
</dbReference>
<dbReference type="NCBIfam" id="TIGR02595">
    <property type="entry name" value="PEP_CTERM"/>
    <property type="match status" value="1"/>
</dbReference>
<dbReference type="AlphaFoldDB" id="A0A7W7YLB2"/>
<dbReference type="PANTHER" id="PTHR34599">
    <property type="entry name" value="PEROXIDASE-RELATED"/>
    <property type="match status" value="1"/>
</dbReference>
<dbReference type="InterPro" id="IPR036938">
    <property type="entry name" value="PAP2/HPO_sf"/>
</dbReference>
<accession>A0A7W7YLB2</accession>
<dbReference type="InterPro" id="IPR013424">
    <property type="entry name" value="Ice-binding_C"/>
</dbReference>
<evidence type="ECO:0000313" key="2">
    <source>
        <dbReference type="Proteomes" id="UP000534294"/>
    </source>
</evidence>
<proteinExistence type="predicted"/>